<evidence type="ECO:0000256" key="1">
    <source>
        <dbReference type="SAM" id="MobiDB-lite"/>
    </source>
</evidence>
<dbReference type="EMBL" id="PSPG01000001">
    <property type="protein sequence ID" value="PXF22573.1"/>
    <property type="molecule type" value="Genomic_DNA"/>
</dbReference>
<reference evidence="3 4" key="1">
    <citation type="journal article" date="2015" name="Nat. Commun.">
        <title>Genomic and transcriptomic evidence for scavenging of diverse organic compounds by widespread deep-sea archaea.</title>
        <authorList>
            <person name="Li M."/>
            <person name="Baker B.J."/>
            <person name="Anantharaman K."/>
            <person name="Jain S."/>
            <person name="Breier J.A."/>
            <person name="Dick G.J."/>
        </authorList>
    </citation>
    <scope>NUCLEOTIDE SEQUENCE [LARGE SCALE GENOMIC DNA]</scope>
    <source>
        <strain evidence="3">Cayman_51_deep</strain>
    </source>
</reference>
<sequence>MAVVGGEHAPRGPTMPFTGGARSSRMSWDAERLTGPDGEDWRVPVSELEDRQGRLSAALAEAGHESVLVDDPVELYWLTGGRQNSLFLVGADDSGIGSTQWVRRSLKRARFEAGGGDSPHAIEGHPSMGDFEDSLRAAGCTQAPGLLAGKVPQKRWSFLTSKMSGLEGQSSDCTGLLFTLRETKSAWELEMHRGSGEINRMMFEAIRDRGGLGLTEIEMAGAADEVSRAAGFGGRIRMRTWPMDCDRVVIAAGRSGAVPSYFDSAVAGLGASPISSLGAGFARVAEGEPVLVDIVHLHRGYVSDCTRMFSAGRLSDEWTQRLDDMAQVRDLVVDSLGKGDDCSAVWDAGSSLVAEMGRGEHLMGMPPDQAKFLGHSIGLELDETPVVARGFDRPLQVGGTMAIEPKVIYPEGAIGTEDSWVRTSDGMECLTMGKSFPILTEW</sequence>
<accession>A0A2V3HTV5</accession>
<proteinExistence type="predicted"/>
<evidence type="ECO:0000313" key="3">
    <source>
        <dbReference type="EMBL" id="PXF22573.1"/>
    </source>
</evidence>
<dbReference type="InterPro" id="IPR000994">
    <property type="entry name" value="Pept_M24"/>
</dbReference>
<name>A0A2V3HTV5_9ARCH</name>
<dbReference type="PANTHER" id="PTHR46112:SF2">
    <property type="entry name" value="XAA-PRO AMINOPEPTIDASE P-RELATED"/>
    <property type="match status" value="1"/>
</dbReference>
<comment type="caution">
    <text evidence="3">The sequence shown here is derived from an EMBL/GenBank/DDBJ whole genome shotgun (WGS) entry which is preliminary data.</text>
</comment>
<feature type="domain" description="Peptidase M24" evidence="2">
    <location>
        <begin position="192"/>
        <end position="421"/>
    </location>
</feature>
<dbReference type="AlphaFoldDB" id="A0A2V3HTV5"/>
<evidence type="ECO:0000313" key="4">
    <source>
        <dbReference type="Proteomes" id="UP000248161"/>
    </source>
</evidence>
<gene>
    <name evidence="3" type="ORF">CXX69_00745</name>
</gene>
<protein>
    <recommendedName>
        <fullName evidence="2">Peptidase M24 domain-containing protein</fullName>
    </recommendedName>
</protein>
<dbReference type="InterPro" id="IPR050659">
    <property type="entry name" value="Peptidase_M24B"/>
</dbReference>
<dbReference type="InterPro" id="IPR036005">
    <property type="entry name" value="Creatinase/aminopeptidase-like"/>
</dbReference>
<feature type="region of interest" description="Disordered" evidence="1">
    <location>
        <begin position="1"/>
        <end position="26"/>
    </location>
</feature>
<organism evidence="3 4">
    <name type="scientific">Candidatus Thalassarchaeum betae</name>
    <dbReference type="NCBI Taxonomy" id="2599289"/>
    <lineage>
        <taxon>Archaea</taxon>
        <taxon>Methanobacteriati</taxon>
        <taxon>Thermoplasmatota</taxon>
        <taxon>Candidatus Poseidoniia</taxon>
        <taxon>Candidatus Poseidoniales</taxon>
        <taxon>Candidatus Thalassarchaeaceae</taxon>
        <taxon>Candidatus Thalassarchaeum</taxon>
    </lineage>
</organism>
<dbReference type="CDD" id="cd01066">
    <property type="entry name" value="APP_MetAP"/>
    <property type="match status" value="1"/>
</dbReference>
<dbReference type="SUPFAM" id="SSF53092">
    <property type="entry name" value="Creatinase/prolidase N-terminal domain"/>
    <property type="match status" value="1"/>
</dbReference>
<dbReference type="PANTHER" id="PTHR46112">
    <property type="entry name" value="AMINOPEPTIDASE"/>
    <property type="match status" value="1"/>
</dbReference>
<dbReference type="Pfam" id="PF00557">
    <property type="entry name" value="Peptidase_M24"/>
    <property type="match status" value="1"/>
</dbReference>
<evidence type="ECO:0000259" key="2">
    <source>
        <dbReference type="Pfam" id="PF00557"/>
    </source>
</evidence>
<dbReference type="SUPFAM" id="SSF55920">
    <property type="entry name" value="Creatinase/aminopeptidase"/>
    <property type="match status" value="1"/>
</dbReference>
<dbReference type="Gene3D" id="3.90.230.10">
    <property type="entry name" value="Creatinase/methionine aminopeptidase superfamily"/>
    <property type="match status" value="1"/>
</dbReference>
<dbReference type="InterPro" id="IPR029149">
    <property type="entry name" value="Creatin/AminoP/Spt16_N"/>
</dbReference>
<dbReference type="Proteomes" id="UP000248161">
    <property type="component" value="Unassembled WGS sequence"/>
</dbReference>